<protein>
    <submittedName>
        <fullName evidence="2">Uncharacterized protein</fullName>
    </submittedName>
</protein>
<comment type="caution">
    <text evidence="2">The sequence shown here is derived from an EMBL/GenBank/DDBJ whole genome shotgun (WGS) entry which is preliminary data.</text>
</comment>
<sequence>MPSRAKGTDSEIKYAHCENYLQRGPYYFQKSKNADLLIVKSEEPPLIAKTEGQSSAPGSAVEPTKPAADTKLGSAEKTS</sequence>
<dbReference type="EMBL" id="JARK01000232">
    <property type="protein sequence ID" value="EYC40016.1"/>
    <property type="molecule type" value="Genomic_DNA"/>
</dbReference>
<dbReference type="Proteomes" id="UP000024635">
    <property type="component" value="Unassembled WGS sequence"/>
</dbReference>
<evidence type="ECO:0000256" key="1">
    <source>
        <dbReference type="SAM" id="MobiDB-lite"/>
    </source>
</evidence>
<organism evidence="2 3">
    <name type="scientific">Ancylostoma ceylanicum</name>
    <dbReference type="NCBI Taxonomy" id="53326"/>
    <lineage>
        <taxon>Eukaryota</taxon>
        <taxon>Metazoa</taxon>
        <taxon>Ecdysozoa</taxon>
        <taxon>Nematoda</taxon>
        <taxon>Chromadorea</taxon>
        <taxon>Rhabditida</taxon>
        <taxon>Rhabditina</taxon>
        <taxon>Rhabditomorpha</taxon>
        <taxon>Strongyloidea</taxon>
        <taxon>Ancylostomatidae</taxon>
        <taxon>Ancylostomatinae</taxon>
        <taxon>Ancylostoma</taxon>
    </lineage>
</organism>
<feature type="region of interest" description="Disordered" evidence="1">
    <location>
        <begin position="48"/>
        <end position="79"/>
    </location>
</feature>
<keyword evidence="3" id="KW-1185">Reference proteome</keyword>
<gene>
    <name evidence="2" type="primary">Acey_s0632.g871</name>
    <name evidence="2" type="ORF">Y032_0632g871</name>
</gene>
<name>A0A016WKA5_9BILA</name>
<accession>A0A016WKA5</accession>
<evidence type="ECO:0000313" key="2">
    <source>
        <dbReference type="EMBL" id="EYC40016.1"/>
    </source>
</evidence>
<reference evidence="3" key="1">
    <citation type="journal article" date="2015" name="Nat. Genet.">
        <title>The genome and transcriptome of the zoonotic hookworm Ancylostoma ceylanicum identify infection-specific gene families.</title>
        <authorList>
            <person name="Schwarz E.M."/>
            <person name="Hu Y."/>
            <person name="Antoshechkin I."/>
            <person name="Miller M.M."/>
            <person name="Sternberg P.W."/>
            <person name="Aroian R.V."/>
        </authorList>
    </citation>
    <scope>NUCLEOTIDE SEQUENCE</scope>
    <source>
        <strain evidence="3">HY135</strain>
    </source>
</reference>
<dbReference type="AlphaFoldDB" id="A0A016WKA5"/>
<proteinExistence type="predicted"/>
<evidence type="ECO:0000313" key="3">
    <source>
        <dbReference type="Proteomes" id="UP000024635"/>
    </source>
</evidence>